<dbReference type="Proteomes" id="UP000635071">
    <property type="component" value="Unassembled WGS sequence"/>
</dbReference>
<evidence type="ECO:0000313" key="1">
    <source>
        <dbReference type="EMBL" id="GGE22674.1"/>
    </source>
</evidence>
<dbReference type="AlphaFoldDB" id="A0A917A215"/>
<proteinExistence type="predicted"/>
<name>A0A917A215_9SPHN</name>
<organism evidence="1 2">
    <name type="scientific">Sandarakinorhabdus glacialis</name>
    <dbReference type="NCBI Taxonomy" id="1614636"/>
    <lineage>
        <taxon>Bacteria</taxon>
        <taxon>Pseudomonadati</taxon>
        <taxon>Pseudomonadota</taxon>
        <taxon>Alphaproteobacteria</taxon>
        <taxon>Sphingomonadales</taxon>
        <taxon>Sphingosinicellaceae</taxon>
        <taxon>Sandarakinorhabdus</taxon>
    </lineage>
</organism>
<comment type="caution">
    <text evidence="1">The sequence shown here is derived from an EMBL/GenBank/DDBJ whole genome shotgun (WGS) entry which is preliminary data.</text>
</comment>
<gene>
    <name evidence="1" type="ORF">GCM10011529_31600</name>
</gene>
<accession>A0A917A215</accession>
<reference evidence="1" key="1">
    <citation type="journal article" date="2014" name="Int. J. Syst. Evol. Microbiol.">
        <title>Complete genome sequence of Corynebacterium casei LMG S-19264T (=DSM 44701T), isolated from a smear-ripened cheese.</title>
        <authorList>
            <consortium name="US DOE Joint Genome Institute (JGI-PGF)"/>
            <person name="Walter F."/>
            <person name="Albersmeier A."/>
            <person name="Kalinowski J."/>
            <person name="Ruckert C."/>
        </authorList>
    </citation>
    <scope>NUCLEOTIDE SEQUENCE</scope>
    <source>
        <strain evidence="1">CGMCC 1.15519</strain>
    </source>
</reference>
<protein>
    <submittedName>
        <fullName evidence="1">Uncharacterized protein</fullName>
    </submittedName>
</protein>
<dbReference type="EMBL" id="BMJM01000027">
    <property type="protein sequence ID" value="GGE22674.1"/>
    <property type="molecule type" value="Genomic_DNA"/>
</dbReference>
<sequence length="62" mass="6988">MQDALRAINRASGNNQFQWTMPQFVDVGDGATGTKVLAVLYEKTRANFDRIDLDWLFVVLGL</sequence>
<reference evidence="1" key="2">
    <citation type="submission" date="2020-09" db="EMBL/GenBank/DDBJ databases">
        <authorList>
            <person name="Sun Q."/>
            <person name="Zhou Y."/>
        </authorList>
    </citation>
    <scope>NUCLEOTIDE SEQUENCE</scope>
    <source>
        <strain evidence="1">CGMCC 1.15519</strain>
    </source>
</reference>
<evidence type="ECO:0000313" key="2">
    <source>
        <dbReference type="Proteomes" id="UP000635071"/>
    </source>
</evidence>
<keyword evidence="2" id="KW-1185">Reference proteome</keyword>